<accession>A0A3Q2XSR5</accession>
<dbReference type="KEGG" id="hcq:109507883"/>
<dbReference type="GeneID" id="109507883"/>
<dbReference type="InterPro" id="IPR001356">
    <property type="entry name" value="HD"/>
</dbReference>
<evidence type="ECO:0000313" key="14">
    <source>
        <dbReference type="Ensembl" id="ENSHCOP00000007890.1"/>
    </source>
</evidence>
<reference evidence="14" key="1">
    <citation type="submission" date="2025-08" db="UniProtKB">
        <authorList>
            <consortium name="Ensembl"/>
        </authorList>
    </citation>
    <scope>IDENTIFICATION</scope>
</reference>
<keyword evidence="8" id="KW-0804">Transcription</keyword>
<evidence type="ECO:0000256" key="5">
    <source>
        <dbReference type="ARBA" id="ARBA00023015"/>
    </source>
</evidence>
<protein>
    <submittedName>
        <fullName evidence="14">Homeobox D12a</fullName>
    </submittedName>
</protein>
<dbReference type="SMART" id="SM00389">
    <property type="entry name" value="HOX"/>
    <property type="match status" value="1"/>
</dbReference>
<dbReference type="OMA" id="ACEQRIT"/>
<evidence type="ECO:0000256" key="4">
    <source>
        <dbReference type="ARBA" id="ARBA00022473"/>
    </source>
</evidence>
<reference evidence="14" key="2">
    <citation type="submission" date="2025-09" db="UniProtKB">
        <authorList>
            <consortium name="Ensembl"/>
        </authorList>
    </citation>
    <scope>IDENTIFICATION</scope>
</reference>
<dbReference type="CTD" id="100006598"/>
<proteinExistence type="inferred from homology"/>
<dbReference type="PRINTS" id="PR00024">
    <property type="entry name" value="HOMEOBOX"/>
</dbReference>
<keyword evidence="4" id="KW-0217">Developmental protein</keyword>
<dbReference type="SUPFAM" id="SSF46689">
    <property type="entry name" value="Homeodomain-like"/>
    <property type="match status" value="1"/>
</dbReference>
<dbReference type="GO" id="GO:1990837">
    <property type="term" value="F:sequence-specific double-stranded DNA binding"/>
    <property type="evidence" value="ECO:0007669"/>
    <property type="project" value="TreeGrafter"/>
</dbReference>
<feature type="compositionally biased region" description="Basic residues" evidence="12">
    <location>
        <begin position="40"/>
        <end position="51"/>
    </location>
</feature>
<evidence type="ECO:0000256" key="10">
    <source>
        <dbReference type="PROSITE-ProRule" id="PRU00108"/>
    </source>
</evidence>
<feature type="region of interest" description="Disordered" evidence="12">
    <location>
        <begin position="29"/>
        <end position="51"/>
    </location>
</feature>
<comment type="similarity">
    <text evidence="3">Belongs to the Abd-B homeobox family.</text>
</comment>
<evidence type="ECO:0000256" key="7">
    <source>
        <dbReference type="ARBA" id="ARBA00023155"/>
    </source>
</evidence>
<dbReference type="Gene3D" id="1.10.10.60">
    <property type="entry name" value="Homeodomain-like"/>
    <property type="match status" value="1"/>
</dbReference>
<dbReference type="GeneTree" id="ENSGT00940000159938"/>
<feature type="DNA-binding region" description="Homeobox" evidence="10">
    <location>
        <begin position="203"/>
        <end position="262"/>
    </location>
</feature>
<evidence type="ECO:0000256" key="11">
    <source>
        <dbReference type="RuleBase" id="RU000682"/>
    </source>
</evidence>
<dbReference type="CDD" id="cd00086">
    <property type="entry name" value="homeodomain"/>
    <property type="match status" value="1"/>
</dbReference>
<dbReference type="Ensembl" id="ENSHCOT00000001227.1">
    <property type="protein sequence ID" value="ENSHCOP00000007890.1"/>
    <property type="gene ID" value="ENSHCOG00000010003.1"/>
</dbReference>
<dbReference type="RefSeq" id="XP_019713178.1">
    <property type="nucleotide sequence ID" value="XM_019857619.1"/>
</dbReference>
<dbReference type="PANTHER" id="PTHR46440:SF1">
    <property type="entry name" value="HOMEOBOX PROTEIN HOX-D12"/>
    <property type="match status" value="1"/>
</dbReference>
<dbReference type="Pfam" id="PF00046">
    <property type="entry name" value="Homeodomain"/>
    <property type="match status" value="1"/>
</dbReference>
<evidence type="ECO:0000256" key="3">
    <source>
        <dbReference type="ARBA" id="ARBA00006317"/>
    </source>
</evidence>
<feature type="domain" description="Homeobox" evidence="13">
    <location>
        <begin position="201"/>
        <end position="261"/>
    </location>
</feature>
<evidence type="ECO:0000313" key="15">
    <source>
        <dbReference type="Proteomes" id="UP000264820"/>
    </source>
</evidence>
<dbReference type="InterPro" id="IPR009057">
    <property type="entry name" value="Homeodomain-like_sf"/>
</dbReference>
<evidence type="ECO:0000259" key="13">
    <source>
        <dbReference type="PROSITE" id="PS50071"/>
    </source>
</evidence>
<dbReference type="OrthoDB" id="6159439at2759"/>
<evidence type="ECO:0000256" key="12">
    <source>
        <dbReference type="SAM" id="MobiDB-lite"/>
    </source>
</evidence>
<dbReference type="GO" id="GO:0000981">
    <property type="term" value="F:DNA-binding transcription factor activity, RNA polymerase II-specific"/>
    <property type="evidence" value="ECO:0007669"/>
    <property type="project" value="InterPro"/>
</dbReference>
<name>A0A3Q2XSR5_HIPCM</name>
<keyword evidence="15" id="KW-1185">Reference proteome</keyword>
<dbReference type="InterPro" id="IPR020479">
    <property type="entry name" value="HD_metazoa"/>
</dbReference>
<dbReference type="PROSITE" id="PS00027">
    <property type="entry name" value="HOMEOBOX_1"/>
    <property type="match status" value="1"/>
</dbReference>
<keyword evidence="5" id="KW-0805">Transcription regulation</keyword>
<evidence type="ECO:0000256" key="2">
    <source>
        <dbReference type="ARBA" id="ARBA00004123"/>
    </source>
</evidence>
<evidence type="ECO:0000256" key="8">
    <source>
        <dbReference type="ARBA" id="ARBA00023163"/>
    </source>
</evidence>
<comment type="function">
    <text evidence="1">Sequence-specific transcription factor which is part of a developmental regulatory system that provides cells with specific positional identities on the anterior-posterior axis.</text>
</comment>
<dbReference type="InterPro" id="IPR017970">
    <property type="entry name" value="Homeobox_CS"/>
</dbReference>
<evidence type="ECO:0000256" key="9">
    <source>
        <dbReference type="ARBA" id="ARBA00023242"/>
    </source>
</evidence>
<keyword evidence="6 10" id="KW-0238">DNA-binding</keyword>
<dbReference type="STRING" id="109280.ENSHCOP00000007890"/>
<dbReference type="Proteomes" id="UP000264820">
    <property type="component" value="Unplaced"/>
</dbReference>
<feature type="region of interest" description="Disordered" evidence="12">
    <location>
        <begin position="116"/>
        <end position="138"/>
    </location>
</feature>
<dbReference type="PANTHER" id="PTHR46440">
    <property type="entry name" value="HOMEOBOX PROTEIN HOX-D12-RELATED"/>
    <property type="match status" value="1"/>
</dbReference>
<keyword evidence="7 10" id="KW-0371">Homeobox</keyword>
<dbReference type="GO" id="GO:0005634">
    <property type="term" value="C:nucleus"/>
    <property type="evidence" value="ECO:0007669"/>
    <property type="project" value="UniProtKB-SubCell"/>
</dbReference>
<evidence type="ECO:0000256" key="1">
    <source>
        <dbReference type="ARBA" id="ARBA00003263"/>
    </source>
</evidence>
<keyword evidence="9 10" id="KW-0539">Nucleus</keyword>
<sequence length="271" mass="30402">MAMCERNPLSPPGYVGPLLTPETLYLSNLRGANPGPHHMPPLHHHHHHHHHHLPYNRRAELCTLPWSSSCASGAPAQSRAFGTYCPTFRPNSTAPGTNNGAAAAVANNNIGEAAKSPLQEETPPRCPQGADHKAPQSGAPHEVYAEELRGYLDGHGSLAGHLEQECARRLHGNNKQQDIARPPSTLACFAEGGPWCSSQQVRSRKKRKPYSKPQLAELESEFLLNEFINRQKRKELSDRLELSDQQVKIWFQNRRMKKKRLMMREQVFAPY</sequence>
<dbReference type="AlphaFoldDB" id="A0A3Q2XSR5"/>
<dbReference type="PROSITE" id="PS50071">
    <property type="entry name" value="HOMEOBOX_2"/>
    <property type="match status" value="1"/>
</dbReference>
<organism evidence="14 15">
    <name type="scientific">Hippocampus comes</name>
    <name type="common">Tiger tail seahorse</name>
    <dbReference type="NCBI Taxonomy" id="109280"/>
    <lineage>
        <taxon>Eukaryota</taxon>
        <taxon>Metazoa</taxon>
        <taxon>Chordata</taxon>
        <taxon>Craniata</taxon>
        <taxon>Vertebrata</taxon>
        <taxon>Euteleostomi</taxon>
        <taxon>Actinopterygii</taxon>
        <taxon>Neopterygii</taxon>
        <taxon>Teleostei</taxon>
        <taxon>Neoteleostei</taxon>
        <taxon>Acanthomorphata</taxon>
        <taxon>Syngnathiaria</taxon>
        <taxon>Syngnathiformes</taxon>
        <taxon>Syngnathoidei</taxon>
        <taxon>Syngnathidae</taxon>
        <taxon>Hippocampus</taxon>
    </lineage>
</organism>
<comment type="subcellular location">
    <subcellularLocation>
        <location evidence="2 10 11">Nucleus</location>
    </subcellularLocation>
</comment>
<evidence type="ECO:0000256" key="6">
    <source>
        <dbReference type="ARBA" id="ARBA00023125"/>
    </source>
</evidence>